<gene>
    <name evidence="2" type="ORF">SAMN04488068_0106</name>
</gene>
<feature type="region of interest" description="Disordered" evidence="1">
    <location>
        <begin position="52"/>
        <end position="97"/>
    </location>
</feature>
<protein>
    <submittedName>
        <fullName evidence="2">Uncharacterized protein</fullName>
    </submittedName>
</protein>
<organism evidence="2 3">
    <name type="scientific">Hydrocarboniphaga daqingensis</name>
    <dbReference type="NCBI Taxonomy" id="490188"/>
    <lineage>
        <taxon>Bacteria</taxon>
        <taxon>Pseudomonadati</taxon>
        <taxon>Pseudomonadota</taxon>
        <taxon>Gammaproteobacteria</taxon>
        <taxon>Nevskiales</taxon>
        <taxon>Nevskiaceae</taxon>
        <taxon>Hydrocarboniphaga</taxon>
    </lineage>
</organism>
<feature type="compositionally biased region" description="Low complexity" evidence="1">
    <location>
        <begin position="11"/>
        <end position="23"/>
    </location>
</feature>
<evidence type="ECO:0000313" key="2">
    <source>
        <dbReference type="EMBL" id="SHG42136.1"/>
    </source>
</evidence>
<name>A0A1M5JNH2_9GAMM</name>
<sequence>MGAERAGDAGSGSARGALAPASPRLHRHRSRIAAWLLASMFATPWMAAAEDIPPQDASTDPTTHRDSPDAPVPPVPDQPELLTVVAPPGSALDPCDKPGLDSVPVVDSARNMLEEQSCNLVLWVDGLFGETGNIEAARRTRGVLEVTNVYSQFEGFDQRLRLHLEVDLPTMKNRLSAFVGRENEQDFVRGRTEASELRATFPTLSDQNEWLAGLGYSLPDRRNLQTSFRVGVRGLSPPMGFVQGRVRYTLYSDDNDVAYVRSTPFWNTRDRAGVTNSFDFSHIISNRLLLRWYSVGTLSQRTVGLNWRNSLILYHNLHRRRGLAYEGFIRGETDEPEPLYEYGGRVLFRHPFMRHRLYAEWAAGYSFPRTDPSLPRDGSASVGLSIEMPFGEPVDETPD</sequence>
<accession>A0A1M5JNH2</accession>
<dbReference type="EMBL" id="FQWZ01000001">
    <property type="protein sequence ID" value="SHG42136.1"/>
    <property type="molecule type" value="Genomic_DNA"/>
</dbReference>
<dbReference type="STRING" id="490188.SAMN04488068_0106"/>
<keyword evidence="3" id="KW-1185">Reference proteome</keyword>
<evidence type="ECO:0000256" key="1">
    <source>
        <dbReference type="SAM" id="MobiDB-lite"/>
    </source>
</evidence>
<dbReference type="AlphaFoldDB" id="A0A1M5JNH2"/>
<evidence type="ECO:0000313" key="3">
    <source>
        <dbReference type="Proteomes" id="UP000199758"/>
    </source>
</evidence>
<feature type="region of interest" description="Disordered" evidence="1">
    <location>
        <begin position="1"/>
        <end position="23"/>
    </location>
</feature>
<dbReference type="Proteomes" id="UP000199758">
    <property type="component" value="Unassembled WGS sequence"/>
</dbReference>
<reference evidence="2 3" key="1">
    <citation type="submission" date="2016-11" db="EMBL/GenBank/DDBJ databases">
        <authorList>
            <person name="Jaros S."/>
            <person name="Januszkiewicz K."/>
            <person name="Wedrychowicz H."/>
        </authorList>
    </citation>
    <scope>NUCLEOTIDE SEQUENCE [LARGE SCALE GENOMIC DNA]</scope>
    <source>
        <strain evidence="2 3">CGMCC 1.7049</strain>
    </source>
</reference>
<proteinExistence type="predicted"/>